<evidence type="ECO:0000256" key="1">
    <source>
        <dbReference type="SAM" id="MobiDB-lite"/>
    </source>
</evidence>
<reference evidence="2 3" key="1">
    <citation type="submission" date="2014-04" db="EMBL/GenBank/DDBJ databases">
        <authorList>
            <consortium name="DOE Joint Genome Institute"/>
            <person name="Kuo A."/>
            <person name="Kohler A."/>
            <person name="Costa M.D."/>
            <person name="Nagy L.G."/>
            <person name="Floudas D."/>
            <person name="Copeland A."/>
            <person name="Barry K.W."/>
            <person name="Cichocki N."/>
            <person name="Veneault-Fourrey C."/>
            <person name="LaButti K."/>
            <person name="Lindquist E.A."/>
            <person name="Lipzen A."/>
            <person name="Lundell T."/>
            <person name="Morin E."/>
            <person name="Murat C."/>
            <person name="Sun H."/>
            <person name="Tunlid A."/>
            <person name="Henrissat B."/>
            <person name="Grigoriev I.V."/>
            <person name="Hibbett D.S."/>
            <person name="Martin F."/>
            <person name="Nordberg H.P."/>
            <person name="Cantor M.N."/>
            <person name="Hua S.X."/>
        </authorList>
    </citation>
    <scope>NUCLEOTIDE SEQUENCE [LARGE SCALE GENOMIC DNA]</scope>
    <source>
        <strain evidence="2 3">441</strain>
    </source>
</reference>
<evidence type="ECO:0000313" key="2">
    <source>
        <dbReference type="EMBL" id="KIK17216.1"/>
    </source>
</evidence>
<gene>
    <name evidence="2" type="ORF">PISMIDRAFT_685469</name>
</gene>
<reference evidence="3" key="2">
    <citation type="submission" date="2015-01" db="EMBL/GenBank/DDBJ databases">
        <title>Evolutionary Origins and Diversification of the Mycorrhizal Mutualists.</title>
        <authorList>
            <consortium name="DOE Joint Genome Institute"/>
            <consortium name="Mycorrhizal Genomics Consortium"/>
            <person name="Kohler A."/>
            <person name="Kuo A."/>
            <person name="Nagy L.G."/>
            <person name="Floudas D."/>
            <person name="Copeland A."/>
            <person name="Barry K.W."/>
            <person name="Cichocki N."/>
            <person name="Veneault-Fourrey C."/>
            <person name="LaButti K."/>
            <person name="Lindquist E.A."/>
            <person name="Lipzen A."/>
            <person name="Lundell T."/>
            <person name="Morin E."/>
            <person name="Murat C."/>
            <person name="Riley R."/>
            <person name="Ohm R."/>
            <person name="Sun H."/>
            <person name="Tunlid A."/>
            <person name="Henrissat B."/>
            <person name="Grigoriev I.V."/>
            <person name="Hibbett D.S."/>
            <person name="Martin F."/>
        </authorList>
    </citation>
    <scope>NUCLEOTIDE SEQUENCE [LARGE SCALE GENOMIC DNA]</scope>
    <source>
        <strain evidence="3">441</strain>
    </source>
</reference>
<sequence length="60" mass="6818">MPRDLDEADARLLGRPLPHPLLVLQSPRLLAVPRHPRRSEPFPQHEPRAWQSAGGIPRSQ</sequence>
<name>A0A0C9YKL5_9AGAM</name>
<feature type="compositionally biased region" description="Basic and acidic residues" evidence="1">
    <location>
        <begin position="38"/>
        <end position="48"/>
    </location>
</feature>
<proteinExistence type="predicted"/>
<keyword evidence="3" id="KW-1185">Reference proteome</keyword>
<feature type="region of interest" description="Disordered" evidence="1">
    <location>
        <begin position="32"/>
        <end position="60"/>
    </location>
</feature>
<dbReference type="EMBL" id="KN833835">
    <property type="protein sequence ID" value="KIK17216.1"/>
    <property type="molecule type" value="Genomic_DNA"/>
</dbReference>
<protein>
    <submittedName>
        <fullName evidence="2">Unplaced genomic scaffold scaffold_151, whole genome shotgun sequence</fullName>
    </submittedName>
</protein>
<dbReference type="AlphaFoldDB" id="A0A0C9YKL5"/>
<organism evidence="2 3">
    <name type="scientific">Pisolithus microcarpus 441</name>
    <dbReference type="NCBI Taxonomy" id="765257"/>
    <lineage>
        <taxon>Eukaryota</taxon>
        <taxon>Fungi</taxon>
        <taxon>Dikarya</taxon>
        <taxon>Basidiomycota</taxon>
        <taxon>Agaricomycotina</taxon>
        <taxon>Agaricomycetes</taxon>
        <taxon>Agaricomycetidae</taxon>
        <taxon>Boletales</taxon>
        <taxon>Sclerodermatineae</taxon>
        <taxon>Pisolithaceae</taxon>
        <taxon>Pisolithus</taxon>
    </lineage>
</organism>
<accession>A0A0C9YKL5</accession>
<dbReference type="HOGENOM" id="CLU_2942661_0_0_1"/>
<evidence type="ECO:0000313" key="3">
    <source>
        <dbReference type="Proteomes" id="UP000054018"/>
    </source>
</evidence>
<dbReference type="Proteomes" id="UP000054018">
    <property type="component" value="Unassembled WGS sequence"/>
</dbReference>